<evidence type="ECO:0000313" key="1">
    <source>
        <dbReference type="Proteomes" id="UP000095286"/>
    </source>
</evidence>
<protein>
    <submittedName>
        <fullName evidence="2">LisH domain-containing protein</fullName>
    </submittedName>
</protein>
<name>A0AC35U119_9BILA</name>
<dbReference type="Proteomes" id="UP000095286">
    <property type="component" value="Unplaced"/>
</dbReference>
<accession>A0AC35U119</accession>
<reference evidence="2" key="1">
    <citation type="submission" date="2016-11" db="UniProtKB">
        <authorList>
            <consortium name="WormBaseParasite"/>
        </authorList>
    </citation>
    <scope>IDENTIFICATION</scope>
    <source>
        <strain evidence="2">KR3021</strain>
    </source>
</reference>
<evidence type="ECO:0000313" key="2">
    <source>
        <dbReference type="WBParaSite" id="RSKR_0000642900.1"/>
    </source>
</evidence>
<proteinExistence type="predicted"/>
<sequence length="434" mass="48225">MFILGTRSKNYSSIDIFKKLAEDSLMGSDSYLYRIFEKYFIEQKDEDALKQVLEVAQLNGVENMIQKQVKSDQVMANKSLIDQSIGDFSNTLPYPAALEETSGGVNMSTINISMALPLAVTPARKEIQFEESHIGTTEEESTFEDSTLKLTSTQRNESNRETTTVKEAASRQSINQTPDRGVVSFANEIDHQTPGRSFALGGYEIDTCQTPGRANADNGGISMIEHAEITELVDLGNNTTIFNNTEQSFCVAKQPIVLSETLDTVCEQSESLANEFSYNSSLSKSPTAVQYPDKLPRLSIVSSTPCRFGHTIPFEDCSFINNMSAIEEVIGFENMSLGIEDPSNAHQDSDGLFNDSNEEDTRFVVNNSNVPKNVRFTNEEFFNSISSIDRTDDDFDLFAAVDNGDTDTVVAENRRKSIAFEAIKKMMPIEEDDE</sequence>
<dbReference type="WBParaSite" id="RSKR_0000642900.1">
    <property type="protein sequence ID" value="RSKR_0000642900.1"/>
    <property type="gene ID" value="RSKR_0000642900"/>
</dbReference>
<organism evidence="1 2">
    <name type="scientific">Rhabditophanes sp. KR3021</name>
    <dbReference type="NCBI Taxonomy" id="114890"/>
    <lineage>
        <taxon>Eukaryota</taxon>
        <taxon>Metazoa</taxon>
        <taxon>Ecdysozoa</taxon>
        <taxon>Nematoda</taxon>
        <taxon>Chromadorea</taxon>
        <taxon>Rhabditida</taxon>
        <taxon>Tylenchina</taxon>
        <taxon>Panagrolaimomorpha</taxon>
        <taxon>Strongyloidoidea</taxon>
        <taxon>Alloionematidae</taxon>
        <taxon>Rhabditophanes</taxon>
    </lineage>
</organism>